<feature type="region of interest" description="Disordered" evidence="2">
    <location>
        <begin position="1"/>
        <end position="71"/>
    </location>
</feature>
<proteinExistence type="predicted"/>
<keyword evidence="5" id="KW-1185">Reference proteome</keyword>
<protein>
    <recommendedName>
        <fullName evidence="3">MucBP domain-containing protein</fullName>
    </recommendedName>
</protein>
<dbReference type="Pfam" id="PF06458">
    <property type="entry name" value="MucBP"/>
    <property type="match status" value="2"/>
</dbReference>
<gene>
    <name evidence="4" type="ORF">IWT30_01113</name>
</gene>
<name>A0A1Z5IBK5_9LACO</name>
<organism evidence="4 5">
    <name type="scientific">Secundilactobacillus mixtipabuli</name>
    <dbReference type="NCBI Taxonomy" id="1435342"/>
    <lineage>
        <taxon>Bacteria</taxon>
        <taxon>Bacillati</taxon>
        <taxon>Bacillota</taxon>
        <taxon>Bacilli</taxon>
        <taxon>Lactobacillales</taxon>
        <taxon>Lactobacillaceae</taxon>
        <taxon>Secundilactobacillus</taxon>
    </lineage>
</organism>
<dbReference type="Proteomes" id="UP000198374">
    <property type="component" value="Unassembled WGS sequence"/>
</dbReference>
<comment type="caution">
    <text evidence="4">The sequence shown here is derived from an EMBL/GenBank/DDBJ whole genome shotgun (WGS) entry which is preliminary data.</text>
</comment>
<evidence type="ECO:0000313" key="4">
    <source>
        <dbReference type="EMBL" id="GAW99153.1"/>
    </source>
</evidence>
<sequence length="365" mass="41354">MTFFDRLRKLMTKNRPQTPSRRRKTAGSGSPIRNSRRLTPKPPRQLPVNPAPEPEVHQTTAPTKPAAEKPVKSQTASAVMLVLYLDDHNQALAKPQWLNGRVGEKIHFKPQHIDNYLLFHIIGFTTLFTGPYRIMTLQFTQKMGHPVIMYSVDYDTGEMIASPIIQTGAVNQPFAFTKAAIDGFHLIKASRPLTGHFTDQAQTIVVMLRRNSWTAVQRISIFVRILNSTQILNQPNGQPYQYEFPKNSVWRAFIRVNTTNGETWFNLGGPQWINGKQVAQTDRPTPRQISDRRPIEFTPINRAAVIDFAAGHSLHTYDQPNGQAVKLIADATPVQLTGQYTDDNGLKWYQMSDATVIRAQYIKLI</sequence>
<dbReference type="EMBL" id="BCMF01000005">
    <property type="protein sequence ID" value="GAW99153.1"/>
    <property type="molecule type" value="Genomic_DNA"/>
</dbReference>
<dbReference type="AlphaFoldDB" id="A0A1Z5IBK5"/>
<evidence type="ECO:0000256" key="2">
    <source>
        <dbReference type="SAM" id="MobiDB-lite"/>
    </source>
</evidence>
<accession>A0A1Z5IBK5</accession>
<dbReference type="Gene3D" id="3.10.20.320">
    <property type="entry name" value="Putative peptidoglycan bound protein (lpxtg motif)"/>
    <property type="match status" value="1"/>
</dbReference>
<reference evidence="4 5" key="1">
    <citation type="submission" date="2015-11" db="EMBL/GenBank/DDBJ databases">
        <title>Draft genome sequences of new species of the genus Lactobacillus isolated from orchardgrass silage.</title>
        <authorList>
            <person name="Tohno M."/>
            <person name="Tanizawa Y."/>
            <person name="Arita M."/>
        </authorList>
    </citation>
    <scope>NUCLEOTIDE SEQUENCE [LARGE SCALE GENOMIC DNA]</scope>
    <source>
        <strain evidence="4 5">IWT30</strain>
    </source>
</reference>
<dbReference type="InterPro" id="IPR009459">
    <property type="entry name" value="MucBP_dom"/>
</dbReference>
<evidence type="ECO:0000256" key="1">
    <source>
        <dbReference type="ARBA" id="ARBA00022737"/>
    </source>
</evidence>
<evidence type="ECO:0000259" key="3">
    <source>
        <dbReference type="Pfam" id="PF06458"/>
    </source>
</evidence>
<feature type="domain" description="MucBP" evidence="3">
    <location>
        <begin position="152"/>
        <end position="206"/>
    </location>
</feature>
<feature type="domain" description="MucBP" evidence="3">
    <location>
        <begin position="82"/>
        <end position="119"/>
    </location>
</feature>
<evidence type="ECO:0000313" key="5">
    <source>
        <dbReference type="Proteomes" id="UP000198374"/>
    </source>
</evidence>
<keyword evidence="1" id="KW-0677">Repeat</keyword>
<feature type="compositionally biased region" description="Pro residues" evidence="2">
    <location>
        <begin position="40"/>
        <end position="53"/>
    </location>
</feature>